<dbReference type="Pfam" id="PF12777">
    <property type="entry name" value="MT"/>
    <property type="match status" value="1"/>
</dbReference>
<dbReference type="Gene3D" id="3.40.50.300">
    <property type="entry name" value="P-loop containing nucleotide triphosphate hydrolases"/>
    <property type="match status" value="5"/>
</dbReference>
<keyword evidence="10 15" id="KW-0175">Coiled coil</keyword>
<dbReference type="Gene3D" id="1.20.140.100">
    <property type="entry name" value="Dynein heavy chain, N-terminal domain 2"/>
    <property type="match status" value="1"/>
</dbReference>
<evidence type="ECO:0000256" key="3">
    <source>
        <dbReference type="ARBA" id="ARBA00008887"/>
    </source>
</evidence>
<accession>A0A8R2M0X5</accession>
<dbReference type="FunFam" id="1.20.920.30:FF:000005">
    <property type="entry name" value="Dynein, axonemal, heavy chain 2"/>
    <property type="match status" value="1"/>
</dbReference>
<evidence type="ECO:0000256" key="8">
    <source>
        <dbReference type="ARBA" id="ARBA00022846"/>
    </source>
</evidence>
<dbReference type="InterPro" id="IPR042222">
    <property type="entry name" value="Dynein_2_N"/>
</dbReference>
<dbReference type="Pfam" id="PF18199">
    <property type="entry name" value="Dynein_C"/>
    <property type="match status" value="1"/>
</dbReference>
<keyword evidence="4" id="KW-0963">Cytoplasm</keyword>
<dbReference type="Gene3D" id="1.20.58.1120">
    <property type="match status" value="1"/>
</dbReference>
<evidence type="ECO:0000256" key="2">
    <source>
        <dbReference type="ARBA" id="ARBA00004430"/>
    </source>
</evidence>
<keyword evidence="14" id="KW-0966">Cell projection</keyword>
<sequence>MYSKKKKLRKFDVIYDNTSRNAIPKRGYYSELVSDMTKDDPNKDICVKKRMKMILQAKTDKLAPTLISLPKPPKQKILLPPGRWTTYREDESIQFPFETFVPKLQFLNVVPPKEIPRLVKIERLRRKFLAANIKKMLRDLGVQPFWLVPIEDLKVDDQLCYGLYSPFPKLELEIFDNTDFDCRIPSEWLSLGLIEGEQYPCPGLAFIPKDDAKPTKGNVDLIQTFNSLYEWTNVAAFSFDEKTEKWEVMALDGTKRRYNIPRIRLMFKADDPETFARRVKFAVDLRREVENNLRFYLYLDCLLLDGLSSMPLQFMPKVLSMVRVHKQAKSIDEEHLRALINEANLSYSKIEGKMKILQTMKSYPELYNFIVAPTKEYEPPVPDYGKLECLMEQFGDRVRYNQWRSLFVLSESVSCLLLVIDECLKVESMLFFTSNYGRNATLAEFDAAQQHCTSMLLKYLNMTWLNNTAHAIRMSFRDVGKGWFNIYEKKWQFYGVSKLCRFLQLIRFRMQYALRFCLEQSMAMYVAMCETPCLCTYSCGEDFEWDSEDLINTPFRTSAPTLFYFHLMISENGPYYTTDPEQFEVVTQRLFRDMLYKCHFIPQVSPMIMRGLVFDKELYLTSIGLLEPNVVEYRERLLKAYRQAKVPLLAYLRQYECYTSLYQLDVEQYVEKFREEKHSSSETREELQMHYDAKQELIWRLPQYIVIGPFAINVDTLKQMLVNKRSEIIKALLTMWAEEVRLVVDDVIQAYRAVMRKLGEKPNTIEHVFEIREWMESVPFALKTQDDIMKKVFTDYEVLDAFFTPLENEDFKALWEAIGWPLNINKQVVATIEFLEEEQEKFWKLHQQDEQALFDKIDMFTAQCMQLTLQNDFNKVHEIANDIKKAWKGMKDAQDWGRLLNQRQKLFGQPVVPFADLNRLVKEFEPYRNLWVTASDFLKAREVWVDNPLMYVDADSIEPLVNEYYKTVLKCIKVFADLPKVQNVAISVKNDIDEFRPLIPIIQAVRNPGMKERHWNEFMEKAGITLTMNEKQTFDMCLKQGVGKHGDLIAQIGELASKEYVIEQALDKMQTDWATKTMEITPYKNTGTYMMKVPDETLQLLDEHLLATQQLGFSPFKAAFELRIEEWDSKLRMMQMVLDEWIECQKDWMYLEPIFTSEDISRQLPFEAKKYGTMERIWRRIMGTAAACPKMLASAEGAVLESVREARGLLAAVARGLAHYTARKRLCFPRFFFLSDDDLLLILAHARDPASVQPHLKKCFENIAKVTFESDLRITEMHSSEGETVELKYKFYPTANVEQWLLLLEDTMKNTIRLTLIDSLEEIWVLPRAEWVLRWPGQVVIAGSQLAWTAGVEDAIRNCCVDVFYENMLKQLDSLRALVKGELSWFHREVVCALLVVEVHARDVTDALRAVRALTDFHWISQLRYYEVVNEPRPLEEGESPEVYQDEEVLDTSMYYRQFSQNCCEVRALNAVFIYQNEYLGNSGRLVITPLTDRCYLTLMCAMRVHQGAAPAGPAGTGKTETTKDLAKALAVQCVVFNCSDQLDYMAMGKFFKGLAASGAWACFDEFNRIDIEVLSVVAQQVATIQKAQVAKLDKFMFEGIELPIKASCSVFITMNPGYAGRTELPENLKALFRPIAMMVPDYALIAEISLFSYGFYEAKILAGKITTTFRLSSEQLSSQDHYDFGMRAVKTVIVVAGNLMRQQPGGDERQLVLRALRDVNVPKFLAEDLLLFNGIISDLFPRVEIPVVDYGIMEQSIRSVLVKRGYDDVYAFIFKIIQLYETTVVRHGLMLVGPAGAGKTKCYEILRDALTAIKGKPAPDGTPFAPVHTFVVNPKSITMGQLYGEFDLQTHEWTDGILSSLVRMGIAVEDMDKRWYVFDGPVDAVWIENMNTVLDDNKKLCLSSGEIMKLTERQRMLFEVADLAVASPATVSRCGMVYIDAEVVGLLPLVNAWLRSSIPPMADNIRKILPNLITTYLYPSLVLLRTKLTEMVPSLDSALVLKFLELLDFRLRPLTGKDDKPPPGPAFIALMPRLAPCWVVWATVWTVGATCDLAGRAVFSTFMRDLTTQNGLKPPFPKEGRVYDYTLHDGGFTEPTEDGEPAAPYWYNWMQNLDAYEVDPDCQYSDIEVPTIDNVRSAALLGYKVWCQRAALCVGPTGAGKTLTITSKLSRGLHKKFICEFIVFSARTSANQTQDVIDSKLERRRRGVFGPPPTKYQVFFIDDLNMPALEVYGAQPPIELLRQFMDFSGWYDRLNIGEFKTLVDVTMVGAMGPAGGGRNPVTARLLRHMHYISFTEMEYTSKYTIFSVILKSWTRNFDKVSIREAPFLKASIDIFSSLVEELLPTPTKSHYTFNMRDLSKVFQGILMMDPRLVKDEDDVIRLWYHEHQRVYQDRLINDEDRQWFVNLLNKKIRSEFGKKPGEVTGGRLLLFGDFMDLGADDKKYVEITDAAELNEILAHYLREYNASTTAPLELVLFEDAVAHLCRLSRIMRQPMANALLLGMGGSGRQSLSRLSASMSELACVQIEITKSYGQQEWRDDLRQTMLKAGAENRGTVFLFSDAQIKMESFLEDVNSILSSGDVANIYEPEDLDRIYMSVRHAVMEMNLPATKTNLFSCYQKRVRNNLHIVIVMSPIGDVFRGRLRQFPALVSCCTLDWYSEWPRAALRSVANHFFTNMPELDTTADVLDAMVSACCEAHVSVAETSAAFLARLGRRNYVTPMSYMEMLSAYRDMFRNKRNSILEESNALRNGLNKLNQTEIEVKQLQIELAELKPLMEKAAQETRVVIEQIAIDTAIAEDARLKVEKEQAIAEQMAAETTAMAEDAQRDLDEALPALRAAEQALQELNRNDIVEVKALKKPPAGVILVIESLCVVFDIKPIKEPGATFGVKVLNYWRPGSAMLADPTAFLDSLINYDKDSITEDTIKKLKKFIQNPDYEPNKIAKVSKACMSLCMWVHAMYKYYHVNTGVAPKRAALAEAAARLHAVTRMLESTKAKMRALLEGIAKLDAYLQEKEEEKRRMEEDINQCLARMDRAHRLLNGLSSERVRWTRTIKELDVAIVNLIGDILLSACAVAYITPFTEEFRKDLLLKWTQHMAEVSLPHTPGATPLSILGDPVQIRTWQMYGLPRDPLSVESAVLMAASRRWPLVIDPQTQANNWIRAMGKIEGLIVCKPNDADLLRSFESALRFGKPLLLENVGQELDPALDPVLKRQYFRQAGQLVLKLGESLIPYAAGFRLYMTTKLPNPVYSPDTSVKVQVVNFALVPSGLSEQLLSVVVAQERPALEETRGALVVSRAQLFAQLATMGARVLHGLASCQAPVDDLQLILTLEAIKIKTAEILTKVSDMERTTAEVDATRGEYTGVAARGQILFFCVAALAAVDPMYQYSLDWFTGLFLKSMAETEPSEDILERVETIIEHFTFSLYLNVCRSLFERHKLLFAFLLTARILLDAGVIRTHEYNFLINGASSQEDIENPDPKWISPRMWSEFQQLATISTMKPFVTELFPENLKFFRTFYESYNPHKLPYPKALDSQLDAFQKILVLKCIRPDKMIPGLQEYVSAARGARYVEARGGGGRAGLAALLADSSPRAPLVLVLSSGTDPAADLMQFADKMKMGKRFESISLGQGQGPIAENMIRLGCDFGNWVFLQNCHLSPSWMPALELLVEQLQAENVHKDFRLWLTSTPSPHFPVSLLQNGYKMTIEPPRGVKANLLKAYTNQIPDFADFFESDEPKVPQFKWLVFSLSVFHGVVLERRKFGPLGFNVPYEFTDGDLRICLSQLSIFLREYSEIPLNMLTYTAGHINYGGRVTDDWDRRCLLTLLADYYSPAVLSDRYIFDESGAYKQLPSSATIEDYMNYIKTLPLNDDPSLFGLHPNANISYAMSETNACLGNLRSLQARGVSEAGAGSERGPERAARDVLAALPPPLDLPRIHAAYPVMYKESLNTVLIQEATRYNRLLKVIDDSLTEVCRALQGLAAMSRGAEEAADALARALVPPRWTRAAYPSLKPLGAWVRDLAQRVEFLRSWAELGIPTVFWISGLFFPQAFLTGALQNYARKHVVAIDTLSYGFEPLAAAPPKRPDDGCCIRGLFLEGARWNMGDMSLDESRPKELYTDMAPLYLRPEQHRRAAQGSADCPVYKTLLRAGTLSTTGHSTNYVLTVELPTKKPPAHWVKRGVALFCALDY</sequence>
<keyword evidence="7" id="KW-0067">ATP-binding</keyword>
<dbReference type="SMART" id="SM00382">
    <property type="entry name" value="AAA"/>
    <property type="match status" value="2"/>
</dbReference>
<dbReference type="FunFam" id="3.40.50.300:FF:002141">
    <property type="entry name" value="Dynein heavy chain"/>
    <property type="match status" value="1"/>
</dbReference>
<dbReference type="Proteomes" id="UP000005204">
    <property type="component" value="Unassembled WGS sequence"/>
</dbReference>
<proteinExistence type="inferred from homology"/>
<evidence type="ECO:0000256" key="4">
    <source>
        <dbReference type="ARBA" id="ARBA00022490"/>
    </source>
</evidence>
<dbReference type="GO" id="GO:0045505">
    <property type="term" value="F:dynein intermediate chain binding"/>
    <property type="evidence" value="ECO:0007669"/>
    <property type="project" value="InterPro"/>
</dbReference>
<evidence type="ECO:0000256" key="5">
    <source>
        <dbReference type="ARBA" id="ARBA00022701"/>
    </source>
</evidence>
<dbReference type="GO" id="GO:0031514">
    <property type="term" value="C:motile cilium"/>
    <property type="evidence" value="ECO:0007669"/>
    <property type="project" value="UniProtKB-SubCell"/>
</dbReference>
<evidence type="ECO:0000313" key="18">
    <source>
        <dbReference type="Proteomes" id="UP000005204"/>
    </source>
</evidence>
<dbReference type="InterPro" id="IPR024317">
    <property type="entry name" value="Dynein_heavy_chain_D4_dom"/>
</dbReference>
<dbReference type="EnsemblMetazoa" id="XM_038015383.1">
    <property type="protein sequence ID" value="XP_037871311.1"/>
    <property type="gene ID" value="LOC110385420"/>
</dbReference>
<dbReference type="InterPro" id="IPR041466">
    <property type="entry name" value="Dynein_AAA5_ext"/>
</dbReference>
<dbReference type="Pfam" id="PF03028">
    <property type="entry name" value="Dynein_heavy"/>
    <property type="match status" value="1"/>
</dbReference>
<dbReference type="Gene3D" id="1.10.8.710">
    <property type="match status" value="1"/>
</dbReference>
<dbReference type="FunFam" id="1.10.8.710:FF:000004">
    <property type="entry name" value="Dynein axonemal heavy chain 6"/>
    <property type="match status" value="1"/>
</dbReference>
<evidence type="ECO:0000313" key="17">
    <source>
        <dbReference type="EnsemblMetazoa" id="XP_037871311.1"/>
    </source>
</evidence>
<reference evidence="18" key="1">
    <citation type="journal article" date="2008" name="Insect Biochem. Mol. Biol.">
        <title>The genome of a lepidopteran model insect, the silkworm Bombyx mori.</title>
        <authorList>
            <consortium name="International Silkworm Genome Consortium"/>
        </authorList>
    </citation>
    <scope>NUCLEOTIDE SEQUENCE [LARGE SCALE GENOMIC DNA]</scope>
    <source>
        <strain evidence="18">p50T</strain>
    </source>
</reference>
<keyword evidence="9" id="KW-0243">Dynein</keyword>
<dbReference type="InterPro" id="IPR026983">
    <property type="entry name" value="DHC"/>
</dbReference>
<dbReference type="Gene3D" id="3.10.490.20">
    <property type="match status" value="1"/>
</dbReference>
<dbReference type="KEGG" id="bmor:110385420"/>
<feature type="domain" description="AAA+ ATPase" evidence="16">
    <location>
        <begin position="2148"/>
        <end position="2296"/>
    </location>
</feature>
<dbReference type="GO" id="GO:0005930">
    <property type="term" value="C:axoneme"/>
    <property type="evidence" value="ECO:0007669"/>
    <property type="project" value="UniProtKB-SubCell"/>
</dbReference>
<dbReference type="InterPro" id="IPR035706">
    <property type="entry name" value="AAA_9"/>
</dbReference>
<dbReference type="GO" id="GO:0005874">
    <property type="term" value="C:microtubule"/>
    <property type="evidence" value="ECO:0007669"/>
    <property type="project" value="UniProtKB-KW"/>
</dbReference>
<dbReference type="InterPro" id="IPR004273">
    <property type="entry name" value="Dynein_heavy_D6_P-loop"/>
</dbReference>
<dbReference type="Gene3D" id="1.10.287.2620">
    <property type="match status" value="1"/>
</dbReference>
<dbReference type="FunFam" id="3.40.50.300:FF:000044">
    <property type="entry name" value="Dynein heavy chain 5, axonemal"/>
    <property type="match status" value="1"/>
</dbReference>
<dbReference type="InterPro" id="IPR003593">
    <property type="entry name" value="AAA+_ATPase"/>
</dbReference>
<dbReference type="InterPro" id="IPR041589">
    <property type="entry name" value="DNAH3_AAA_lid_1"/>
</dbReference>
<dbReference type="FunFam" id="3.40.50.300:FF:000362">
    <property type="entry name" value="Dynein, axonemal, heavy chain 6"/>
    <property type="match status" value="1"/>
</dbReference>
<dbReference type="Pfam" id="PF18198">
    <property type="entry name" value="AAA_lid_11"/>
    <property type="match status" value="1"/>
</dbReference>
<keyword evidence="6" id="KW-0547">Nucleotide-binding</keyword>
<dbReference type="InterPro" id="IPR043160">
    <property type="entry name" value="Dynein_C_barrel"/>
</dbReference>
<dbReference type="InterPro" id="IPR043157">
    <property type="entry name" value="Dynein_AAA1S"/>
</dbReference>
<dbReference type="Gene3D" id="1.10.8.1220">
    <property type="match status" value="1"/>
</dbReference>
<feature type="coiled-coil region" evidence="15">
    <location>
        <begin position="2749"/>
        <end position="2850"/>
    </location>
</feature>
<evidence type="ECO:0000256" key="10">
    <source>
        <dbReference type="ARBA" id="ARBA00023054"/>
    </source>
</evidence>
<dbReference type="InterPro" id="IPR041658">
    <property type="entry name" value="AAA_lid_11"/>
</dbReference>
<feature type="domain" description="AAA+ ATPase" evidence="16">
    <location>
        <begin position="1505"/>
        <end position="1644"/>
    </location>
</feature>
<keyword evidence="12" id="KW-0505">Motor protein</keyword>
<evidence type="ECO:0000256" key="1">
    <source>
        <dbReference type="ARBA" id="ARBA00004230"/>
    </source>
</evidence>
<dbReference type="PANTHER" id="PTHR22878:SF73">
    <property type="entry name" value="DYNEIN AXONEMAL HEAVY CHAIN 1"/>
    <property type="match status" value="1"/>
</dbReference>
<reference evidence="17" key="2">
    <citation type="submission" date="2022-06" db="UniProtKB">
        <authorList>
            <consortium name="EnsemblMetazoa"/>
        </authorList>
    </citation>
    <scope>IDENTIFICATION</scope>
    <source>
        <strain evidence="17">p50T (Dazao)</strain>
    </source>
</reference>
<evidence type="ECO:0000259" key="16">
    <source>
        <dbReference type="SMART" id="SM00382"/>
    </source>
</evidence>
<dbReference type="Pfam" id="PF12780">
    <property type="entry name" value="AAA_8"/>
    <property type="match status" value="1"/>
</dbReference>
<evidence type="ECO:0000256" key="9">
    <source>
        <dbReference type="ARBA" id="ARBA00023017"/>
    </source>
</evidence>
<dbReference type="InterPro" id="IPR035699">
    <property type="entry name" value="AAA_6"/>
</dbReference>
<dbReference type="InterPro" id="IPR027417">
    <property type="entry name" value="P-loop_NTPase"/>
</dbReference>
<dbReference type="GO" id="GO:0005524">
    <property type="term" value="F:ATP binding"/>
    <property type="evidence" value="ECO:0007669"/>
    <property type="project" value="UniProtKB-KW"/>
</dbReference>
<dbReference type="InterPro" id="IPR013602">
    <property type="entry name" value="Dynein_heavy_linker"/>
</dbReference>
<dbReference type="Gene3D" id="1.20.920.20">
    <property type="match status" value="1"/>
</dbReference>
<dbReference type="SUPFAM" id="SSF52540">
    <property type="entry name" value="P-loop containing nucleoside triphosphate hydrolases"/>
    <property type="match status" value="4"/>
</dbReference>
<keyword evidence="13" id="KW-0206">Cytoskeleton</keyword>
<dbReference type="GO" id="GO:0051959">
    <property type="term" value="F:dynein light intermediate chain binding"/>
    <property type="evidence" value="ECO:0007669"/>
    <property type="project" value="InterPro"/>
</dbReference>
<dbReference type="Gene3D" id="1.10.472.130">
    <property type="match status" value="1"/>
</dbReference>
<comment type="similarity">
    <text evidence="3">Belongs to the dynein heavy chain family.</text>
</comment>
<dbReference type="PANTHER" id="PTHR22878">
    <property type="entry name" value="DYNEIN HEAVY CHAIN 6, AXONEMAL-LIKE-RELATED"/>
    <property type="match status" value="1"/>
</dbReference>
<dbReference type="InterPro" id="IPR042219">
    <property type="entry name" value="AAA_lid_11_sf"/>
</dbReference>
<dbReference type="Pfam" id="PF17857">
    <property type="entry name" value="AAA_lid_1"/>
    <property type="match status" value="1"/>
</dbReference>
<dbReference type="RefSeq" id="XP_037871311.1">
    <property type="nucleotide sequence ID" value="XM_038015383.2"/>
</dbReference>
<dbReference type="Gene3D" id="6.10.140.1060">
    <property type="match status" value="1"/>
</dbReference>
<dbReference type="Gene3D" id="1.20.1270.280">
    <property type="match status" value="1"/>
</dbReference>
<dbReference type="GO" id="GO:0030286">
    <property type="term" value="C:dynein complex"/>
    <property type="evidence" value="ECO:0007669"/>
    <property type="project" value="UniProtKB-KW"/>
</dbReference>
<dbReference type="Pfam" id="PF17852">
    <property type="entry name" value="Dynein_AAA_lid"/>
    <property type="match status" value="1"/>
</dbReference>
<organism evidence="17 18">
    <name type="scientific">Bombyx mori</name>
    <name type="common">Silk moth</name>
    <dbReference type="NCBI Taxonomy" id="7091"/>
    <lineage>
        <taxon>Eukaryota</taxon>
        <taxon>Metazoa</taxon>
        <taxon>Ecdysozoa</taxon>
        <taxon>Arthropoda</taxon>
        <taxon>Hexapoda</taxon>
        <taxon>Insecta</taxon>
        <taxon>Pterygota</taxon>
        <taxon>Neoptera</taxon>
        <taxon>Endopterygota</taxon>
        <taxon>Lepidoptera</taxon>
        <taxon>Glossata</taxon>
        <taxon>Ditrysia</taxon>
        <taxon>Bombycoidea</taxon>
        <taxon>Bombycidae</taxon>
        <taxon>Bombycinae</taxon>
        <taxon>Bombyx</taxon>
    </lineage>
</organism>
<protein>
    <recommendedName>
        <fullName evidence="16">AAA+ ATPase domain-containing protein</fullName>
    </recommendedName>
</protein>
<evidence type="ECO:0000256" key="13">
    <source>
        <dbReference type="ARBA" id="ARBA00023212"/>
    </source>
</evidence>
<dbReference type="Pfam" id="PF12781">
    <property type="entry name" value="AAA_9"/>
    <property type="match status" value="1"/>
</dbReference>
<evidence type="ECO:0000256" key="14">
    <source>
        <dbReference type="ARBA" id="ARBA00023273"/>
    </source>
</evidence>
<dbReference type="Gene3D" id="1.20.920.30">
    <property type="match status" value="1"/>
</dbReference>
<comment type="subcellular location">
    <subcellularLocation>
        <location evidence="1">Cell projection</location>
        <location evidence="1">Cilium</location>
        <location evidence="1">Flagellum</location>
    </subcellularLocation>
    <subcellularLocation>
        <location evidence="2">Cytoplasm</location>
        <location evidence="2">Cytoskeleton</location>
        <location evidence="2">Cilium axoneme</location>
    </subcellularLocation>
</comment>
<dbReference type="InterPro" id="IPR024743">
    <property type="entry name" value="Dynein_HC_stalk"/>
</dbReference>
<dbReference type="GeneID" id="110385420"/>
<dbReference type="FunFam" id="3.40.50.300:FF:001145">
    <property type="entry name" value="Putative dynein heavy chain"/>
    <property type="match status" value="1"/>
</dbReference>
<dbReference type="FunFam" id="3.20.180.20:FF:000003">
    <property type="entry name" value="Dynein heavy chain 12, axonemal"/>
    <property type="match status" value="1"/>
</dbReference>
<dbReference type="FunFam" id="3.10.490.20:FF:000001">
    <property type="entry name" value="dynein heavy chain 7, axonemal"/>
    <property type="match status" value="1"/>
</dbReference>
<keyword evidence="5" id="KW-0493">Microtubule</keyword>
<dbReference type="FunFam" id="1.20.920.20:FF:000001">
    <property type="entry name" value="dynein heavy chain 2, axonemal"/>
    <property type="match status" value="1"/>
</dbReference>
<dbReference type="Gene3D" id="1.10.8.720">
    <property type="entry name" value="Region D6 of dynein motor"/>
    <property type="match status" value="1"/>
</dbReference>
<evidence type="ECO:0000256" key="12">
    <source>
        <dbReference type="ARBA" id="ARBA00023175"/>
    </source>
</evidence>
<dbReference type="Pfam" id="PF12775">
    <property type="entry name" value="AAA_7"/>
    <property type="match status" value="1"/>
</dbReference>
<dbReference type="Pfam" id="PF12774">
    <property type="entry name" value="AAA_6"/>
    <property type="match status" value="1"/>
</dbReference>
<dbReference type="FunFam" id="1.10.8.1220:FF:000001">
    <property type="entry name" value="Dynein axonemal heavy chain 5"/>
    <property type="match status" value="1"/>
</dbReference>
<evidence type="ECO:0000256" key="11">
    <source>
        <dbReference type="ARBA" id="ARBA00023069"/>
    </source>
</evidence>
<dbReference type="GO" id="GO:0008569">
    <property type="term" value="F:minus-end-directed microtubule motor activity"/>
    <property type="evidence" value="ECO:0007669"/>
    <property type="project" value="InterPro"/>
</dbReference>
<name>A0A8R2M0X5_BOMMO</name>
<evidence type="ECO:0000256" key="15">
    <source>
        <dbReference type="SAM" id="Coils"/>
    </source>
</evidence>
<dbReference type="InterPro" id="IPR041228">
    <property type="entry name" value="Dynein_C"/>
</dbReference>
<dbReference type="Gene3D" id="3.20.180.20">
    <property type="entry name" value="Dynein heavy chain, N-terminal domain 2"/>
    <property type="match status" value="1"/>
</dbReference>
<feature type="coiled-coil region" evidence="15">
    <location>
        <begin position="3005"/>
        <end position="3032"/>
    </location>
</feature>
<keyword evidence="18" id="KW-1185">Reference proteome</keyword>
<dbReference type="FunFam" id="1.10.8.720:FF:000001">
    <property type="entry name" value="dynein heavy chain 7, axonemal"/>
    <property type="match status" value="1"/>
</dbReference>
<evidence type="ECO:0000256" key="7">
    <source>
        <dbReference type="ARBA" id="ARBA00022840"/>
    </source>
</evidence>
<dbReference type="FunFam" id="1.20.140.100:FF:000001">
    <property type="entry name" value="dynein heavy chain 17, axonemal"/>
    <property type="match status" value="1"/>
</dbReference>
<evidence type="ECO:0000256" key="6">
    <source>
        <dbReference type="ARBA" id="ARBA00022741"/>
    </source>
</evidence>
<dbReference type="Pfam" id="PF08393">
    <property type="entry name" value="DHC_N2"/>
    <property type="match status" value="1"/>
</dbReference>
<keyword evidence="11" id="KW-0969">Cilium</keyword>
<dbReference type="InterPro" id="IPR042228">
    <property type="entry name" value="Dynein_linker_3"/>
</dbReference>
<dbReference type="GO" id="GO:0007018">
    <property type="term" value="P:microtubule-based movement"/>
    <property type="evidence" value="ECO:0007669"/>
    <property type="project" value="InterPro"/>
</dbReference>
<keyword evidence="8" id="KW-0282">Flagellum</keyword>